<dbReference type="Proteomes" id="UP000649604">
    <property type="component" value="Unassembled WGS sequence"/>
</dbReference>
<keyword evidence="4" id="KW-0479">Metal-binding</keyword>
<dbReference type="PANTHER" id="PTHR11228">
    <property type="entry name" value="RADICAL SAM DOMAIN PROTEIN"/>
    <property type="match status" value="1"/>
</dbReference>
<dbReference type="Pfam" id="PF04055">
    <property type="entry name" value="Radical_SAM"/>
    <property type="match status" value="1"/>
</dbReference>
<keyword evidence="5" id="KW-0408">Iron</keyword>
<evidence type="ECO:0000256" key="1">
    <source>
        <dbReference type="ARBA" id="ARBA00001966"/>
    </source>
</evidence>
<dbReference type="AlphaFoldDB" id="A0A9D5Q7G1"/>
<comment type="caution">
    <text evidence="8">The sequence shown here is derived from an EMBL/GenBank/DDBJ whole genome shotgun (WGS) entry which is preliminary data.</text>
</comment>
<keyword evidence="2" id="KW-0004">4Fe-4S</keyword>
<dbReference type="SFLD" id="SFLDG01067">
    <property type="entry name" value="SPASM/twitch_domain_containing"/>
    <property type="match status" value="1"/>
</dbReference>
<dbReference type="InterPro" id="IPR023885">
    <property type="entry name" value="4Fe4S-binding_SPASM_dom"/>
</dbReference>
<organism evidence="8 9">
    <name type="scientific">candidate division KSB3 bacterium</name>
    <dbReference type="NCBI Taxonomy" id="2044937"/>
    <lineage>
        <taxon>Bacteria</taxon>
        <taxon>candidate division KSB3</taxon>
    </lineage>
</organism>
<keyword evidence="3" id="KW-0949">S-adenosyl-L-methionine</keyword>
<dbReference type="InterPro" id="IPR013785">
    <property type="entry name" value="Aldolase_TIM"/>
</dbReference>
<evidence type="ECO:0000313" key="8">
    <source>
        <dbReference type="EMBL" id="MBD3326850.1"/>
    </source>
</evidence>
<dbReference type="InterPro" id="IPR007197">
    <property type="entry name" value="rSAM"/>
</dbReference>
<reference evidence="8" key="1">
    <citation type="submission" date="2019-11" db="EMBL/GenBank/DDBJ databases">
        <title>Microbial mats filling the niche in hypersaline microbial mats.</title>
        <authorList>
            <person name="Wong H.L."/>
            <person name="Macleod F.I."/>
            <person name="White R.A. III"/>
            <person name="Burns B.P."/>
        </authorList>
    </citation>
    <scope>NUCLEOTIDE SEQUENCE</scope>
    <source>
        <strain evidence="8">Rbin_158</strain>
    </source>
</reference>
<name>A0A9D5Q7G1_9BACT</name>
<evidence type="ECO:0000256" key="4">
    <source>
        <dbReference type="ARBA" id="ARBA00022723"/>
    </source>
</evidence>
<dbReference type="GO" id="GO:0051536">
    <property type="term" value="F:iron-sulfur cluster binding"/>
    <property type="evidence" value="ECO:0007669"/>
    <property type="project" value="UniProtKB-KW"/>
</dbReference>
<dbReference type="PROSITE" id="PS51918">
    <property type="entry name" value="RADICAL_SAM"/>
    <property type="match status" value="1"/>
</dbReference>
<evidence type="ECO:0000259" key="7">
    <source>
        <dbReference type="PROSITE" id="PS51918"/>
    </source>
</evidence>
<protein>
    <submittedName>
        <fullName evidence="8">Radical SAM protein</fullName>
    </submittedName>
</protein>
<evidence type="ECO:0000256" key="5">
    <source>
        <dbReference type="ARBA" id="ARBA00023004"/>
    </source>
</evidence>
<dbReference type="EMBL" id="WJJP01000647">
    <property type="protein sequence ID" value="MBD3326850.1"/>
    <property type="molecule type" value="Genomic_DNA"/>
</dbReference>
<keyword evidence="6" id="KW-0411">Iron-sulfur</keyword>
<gene>
    <name evidence="8" type="ORF">GF339_19860</name>
</gene>
<dbReference type="SMART" id="SM00729">
    <property type="entry name" value="Elp3"/>
    <property type="match status" value="1"/>
</dbReference>
<dbReference type="Pfam" id="PF13186">
    <property type="entry name" value="SPASM"/>
    <property type="match status" value="1"/>
</dbReference>
<proteinExistence type="predicted"/>
<accession>A0A9D5Q7G1</accession>
<dbReference type="CDD" id="cd21109">
    <property type="entry name" value="SPASM"/>
    <property type="match status" value="1"/>
</dbReference>
<feature type="domain" description="Radical SAM core" evidence="7">
    <location>
        <begin position="26"/>
        <end position="246"/>
    </location>
</feature>
<dbReference type="SFLD" id="SFLDS00029">
    <property type="entry name" value="Radical_SAM"/>
    <property type="match status" value="1"/>
</dbReference>
<evidence type="ECO:0000313" key="9">
    <source>
        <dbReference type="Proteomes" id="UP000649604"/>
    </source>
</evidence>
<dbReference type="InterPro" id="IPR034391">
    <property type="entry name" value="AdoMet-like_SPASM_containing"/>
</dbReference>
<evidence type="ECO:0000256" key="6">
    <source>
        <dbReference type="ARBA" id="ARBA00023014"/>
    </source>
</evidence>
<dbReference type="InterPro" id="IPR006638">
    <property type="entry name" value="Elp3/MiaA/NifB-like_rSAM"/>
</dbReference>
<dbReference type="InterPro" id="IPR050377">
    <property type="entry name" value="Radical_SAM_PqqE_MftC-like"/>
</dbReference>
<dbReference type="GO" id="GO:0046872">
    <property type="term" value="F:metal ion binding"/>
    <property type="evidence" value="ECO:0007669"/>
    <property type="project" value="UniProtKB-KW"/>
</dbReference>
<dbReference type="Gene3D" id="3.20.20.70">
    <property type="entry name" value="Aldolase class I"/>
    <property type="match status" value="2"/>
</dbReference>
<dbReference type="PANTHER" id="PTHR11228:SF7">
    <property type="entry name" value="PQQA PEPTIDE CYCLASE"/>
    <property type="match status" value="1"/>
</dbReference>
<dbReference type="SUPFAM" id="SSF102114">
    <property type="entry name" value="Radical SAM enzymes"/>
    <property type="match status" value="1"/>
</dbReference>
<dbReference type="InterPro" id="IPR058240">
    <property type="entry name" value="rSAM_sf"/>
</dbReference>
<dbReference type="SFLD" id="SFLDG01387">
    <property type="entry name" value="BtrN-like_SPASM_domain_contain"/>
    <property type="match status" value="1"/>
</dbReference>
<evidence type="ECO:0000256" key="2">
    <source>
        <dbReference type="ARBA" id="ARBA00022485"/>
    </source>
</evidence>
<dbReference type="CDD" id="cd01335">
    <property type="entry name" value="Radical_SAM"/>
    <property type="match status" value="1"/>
</dbReference>
<comment type="cofactor">
    <cofactor evidence="1">
        <name>[4Fe-4S] cluster</name>
        <dbReference type="ChEBI" id="CHEBI:49883"/>
    </cofactor>
</comment>
<evidence type="ECO:0000256" key="3">
    <source>
        <dbReference type="ARBA" id="ARBA00022691"/>
    </source>
</evidence>
<sequence length="355" mass="41619">MAIDKYGIDNHKLLYHVDRVHDWLHHKNIYPIYMEISPTGSCNHRCMFCSVDFMGYQKRALNTNMLKVRLQEMGRLGIKGIMYAGEGEPFLHKDMVELITHTKQSGIDVALTTNGVLMKPDVLENILRLTTWIKVSCNAGTAETYKKIHQGTTKDFERVLANLRYAVQLKETHKYACTLGLQIILIPENAHEVEKLAIISRDIGLDYLVVKPYTHHAQNMHNYNIRYEEYLDLIEALRQYNTEDFSVICRLRAMQKWDQKQRKYSKCLALPFWSYIDAGGYVWGCSAHLGDQRFVYGNIYSQSFQEIWEGDKRQQSLEWVEQNFNIESCKLNCRMDEVNQYLWKLKYPPGHVNFI</sequence>
<dbReference type="GO" id="GO:0003824">
    <property type="term" value="F:catalytic activity"/>
    <property type="evidence" value="ECO:0007669"/>
    <property type="project" value="InterPro"/>
</dbReference>